<sequence>MKKFIFILALALCANAQEDFKGWKEMRVIKSERGDIYIDDFLQQGQDTLMLINHQQARLDFYNFVPEGQRQQSKSDDSPNALPMANEFKLTELAITRPIEAVKNITIEGKSGLLVQTLYPDQLTFYKKIKDGWEEEQTWKLIADEFHGLPIIVDNNTAYLSAKKGIQTITLNSEGRVSHLEPRDNDVNRVWWWHLDVDGDKQKDIVEWVSGKLKYLKKSKHGEFLPAVELHDENFSHAEISTGKKGADFYLISNQQENLLGHYLLKEDKEIKEFGKQTSLPTGKASLKLNTSMILNEKKSLIQADTANSLFKIYSIENDSWSAINTFPGMRDIQSIAAPLAQSGTILIHVKNAPQLFFSEWKNDRLSYPRPWPQKQETEKDETILNLARTEGITWWVTKKAKNLELRTWNADQDKIEVSIFKGIGDKVEDVNWLGGKQIIYRQKYRQELMFAQVKQGKTISQELSKFKKANINEFSFIIKEDKQNQALRLVGGIVTWLNDKLDPIDQINLPNSSKIRSYVQINDNEALALDQTGRNIHSLKKDKSGIYRSYKENEVIGSNTIFKDPIFGLSSLNSRALTLLHKGSSKKLTLQSSIDKRLIDIEGVKKTHFSDYRLMDVTGNNKKDLLIMDYPNRRLSLLELKNNKEATKTLSWTVFDDKKYSYGGGRSSRDDNSQPQEVISADFDQDGKQDLVMMCQDRIIFYLAEKELSK</sequence>
<dbReference type="RefSeq" id="WP_274149023.1">
    <property type="nucleotide sequence ID" value="NZ_CP117811.1"/>
</dbReference>
<accession>A0ABY7VQD6</accession>
<proteinExistence type="predicted"/>
<dbReference type="EMBL" id="CP117811">
    <property type="protein sequence ID" value="WDE95455.1"/>
    <property type="molecule type" value="Genomic_DNA"/>
</dbReference>
<keyword evidence="2" id="KW-1185">Reference proteome</keyword>
<protein>
    <recommendedName>
        <fullName evidence="3">VCBS repeat-containing protein</fullName>
    </recommendedName>
</protein>
<evidence type="ECO:0000313" key="2">
    <source>
        <dbReference type="Proteomes" id="UP001214250"/>
    </source>
</evidence>
<reference evidence="1 2" key="1">
    <citation type="submission" date="2023-02" db="EMBL/GenBank/DDBJ databases">
        <title>Genome sequence of Lentisphaera profundi SAORIC-696.</title>
        <authorList>
            <person name="Kim e."/>
            <person name="Cho J.-C."/>
            <person name="Choi A."/>
            <person name="Kang I."/>
        </authorList>
    </citation>
    <scope>NUCLEOTIDE SEQUENCE [LARGE SCALE GENOMIC DNA]</scope>
    <source>
        <strain evidence="1 2">SAORIC-696</strain>
    </source>
</reference>
<dbReference type="Proteomes" id="UP001214250">
    <property type="component" value="Chromosome 1"/>
</dbReference>
<name>A0ABY7VQD6_9BACT</name>
<organism evidence="1 2">
    <name type="scientific">Lentisphaera profundi</name>
    <dbReference type="NCBI Taxonomy" id="1658616"/>
    <lineage>
        <taxon>Bacteria</taxon>
        <taxon>Pseudomonadati</taxon>
        <taxon>Lentisphaerota</taxon>
        <taxon>Lentisphaeria</taxon>
        <taxon>Lentisphaerales</taxon>
        <taxon>Lentisphaeraceae</taxon>
        <taxon>Lentisphaera</taxon>
    </lineage>
</organism>
<evidence type="ECO:0000313" key="1">
    <source>
        <dbReference type="EMBL" id="WDE95455.1"/>
    </source>
</evidence>
<evidence type="ECO:0008006" key="3">
    <source>
        <dbReference type="Google" id="ProtNLM"/>
    </source>
</evidence>
<gene>
    <name evidence="1" type="ORF">PQO03_06955</name>
</gene>